<dbReference type="InterPro" id="IPR015943">
    <property type="entry name" value="WD40/YVTN_repeat-like_dom_sf"/>
</dbReference>
<reference evidence="3 4" key="1">
    <citation type="submission" date="2020-10" db="EMBL/GenBank/DDBJ databases">
        <title>Complete genome sequence of Paludibaculum fermentans P105T, a facultatively anaerobic acidobacterium capable of dissimilatory Fe(III) reduction.</title>
        <authorList>
            <person name="Dedysh S.N."/>
            <person name="Beletsky A.V."/>
            <person name="Kulichevskaya I.S."/>
            <person name="Mardanov A.V."/>
            <person name="Ravin N.V."/>
        </authorList>
    </citation>
    <scope>NUCLEOTIDE SEQUENCE [LARGE SCALE GENOMIC DNA]</scope>
    <source>
        <strain evidence="3 4">P105</strain>
    </source>
</reference>
<feature type="domain" description="PEGA" evidence="2">
    <location>
        <begin position="128"/>
        <end position="186"/>
    </location>
</feature>
<dbReference type="EMBL" id="CP063849">
    <property type="protein sequence ID" value="QOY89829.1"/>
    <property type="molecule type" value="Genomic_DNA"/>
</dbReference>
<organism evidence="3 4">
    <name type="scientific">Paludibaculum fermentans</name>
    <dbReference type="NCBI Taxonomy" id="1473598"/>
    <lineage>
        <taxon>Bacteria</taxon>
        <taxon>Pseudomonadati</taxon>
        <taxon>Acidobacteriota</taxon>
        <taxon>Terriglobia</taxon>
        <taxon>Bryobacterales</taxon>
        <taxon>Bryobacteraceae</taxon>
        <taxon>Paludibaculum</taxon>
    </lineage>
</organism>
<dbReference type="Gene3D" id="2.130.10.10">
    <property type="entry name" value="YVTN repeat-like/Quinoprotein amine dehydrogenase"/>
    <property type="match status" value="1"/>
</dbReference>
<gene>
    <name evidence="3" type="ORF">IRI77_07715</name>
</gene>
<dbReference type="Proteomes" id="UP000593892">
    <property type="component" value="Chromosome"/>
</dbReference>
<sequence>MTENVEVNGKTVIDQGAPVTGTITVVEPRHRMGKDGKLEFSVDRVASVDGQPVELRSEKQGKKNEKGITGKTVSAITTAPLMSKKGKERAFEKGLILEVYTNAAIISKSQGAAPMVVNGAARSGTIAVPITSEPPGAEIEVDGMFVGSTPSTVKMAPGERVVRVKKGGLVWSRKLSLQDGVNITLHAILEEPRASAEPTATPVSDATAVRREPAPEPASTTPAVSKELPTDRSSQQSVFVQSKPWRITTLDRERNSISGAVELDDKPERILTDGHFVYLTHLKGKNTFRLIIVDAQRSVKVKEILLGSISWGIYSMALEPKRLVIWTEKREWRIDRTTHEFTTGDPTRNRVEKILKGDRALSFSKDTESKGMLGLGTAFLPQNMWIEDLNSAETAKTIDVGGHVMAWKTSRDEKLLYLLVRSVKPKAKELLPRGELKVFDVASAQLLRTTPVPDNAEDLFRFAEDGPLWLQTSGLIQKIGDEGTLASVKIPFPAGTRLNMVAPVKIDERRYAVTVGGQHKLAVLEIEGGQIEKTIPVGRESVRRSKATKRTLTAIAITVGTAAAAGGAVAGGAPSAPYLIMFPGGGSGYIDAVLGPDKDKLYVLDAESEDVTVLSVRDWSVSATVPVGKDPQGLWAPEGGHFIYCFNMKNLFVVNMDSNEAAEKMSLDKDERVSVDEKRKELLIMKQDGLDVLDALTSQRKLMVADLANARMRLTPSDSAWSAYGLGSQF</sequence>
<feature type="region of interest" description="Disordered" evidence="1">
    <location>
        <begin position="194"/>
        <end position="237"/>
    </location>
</feature>
<dbReference type="InterPro" id="IPR051200">
    <property type="entry name" value="Host-pathogen_enzymatic-act"/>
</dbReference>
<protein>
    <submittedName>
        <fullName evidence="3">PEGA domain-containing protein</fullName>
    </submittedName>
</protein>
<dbReference type="KEGG" id="pfer:IRI77_07715"/>
<dbReference type="PANTHER" id="PTHR47197">
    <property type="entry name" value="PROTEIN NIRF"/>
    <property type="match status" value="1"/>
</dbReference>
<dbReference type="AlphaFoldDB" id="A0A7S7SLY0"/>
<dbReference type="SUPFAM" id="SSF50969">
    <property type="entry name" value="YVTN repeat-like/Quinoprotein amine dehydrogenase"/>
    <property type="match status" value="1"/>
</dbReference>
<name>A0A7S7SLY0_PALFE</name>
<dbReference type="PANTHER" id="PTHR47197:SF3">
    <property type="entry name" value="DIHYDRO-HEME D1 DEHYDROGENASE"/>
    <property type="match status" value="1"/>
</dbReference>
<evidence type="ECO:0000313" key="4">
    <source>
        <dbReference type="Proteomes" id="UP000593892"/>
    </source>
</evidence>
<evidence type="ECO:0000259" key="2">
    <source>
        <dbReference type="Pfam" id="PF08308"/>
    </source>
</evidence>
<dbReference type="Pfam" id="PF08308">
    <property type="entry name" value="PEGA"/>
    <property type="match status" value="1"/>
</dbReference>
<evidence type="ECO:0000256" key="1">
    <source>
        <dbReference type="SAM" id="MobiDB-lite"/>
    </source>
</evidence>
<keyword evidence="4" id="KW-1185">Reference proteome</keyword>
<accession>A0A7S7SLY0</accession>
<dbReference type="RefSeq" id="WP_194451492.1">
    <property type="nucleotide sequence ID" value="NZ_CP063849.1"/>
</dbReference>
<evidence type="ECO:0000313" key="3">
    <source>
        <dbReference type="EMBL" id="QOY89829.1"/>
    </source>
</evidence>
<dbReference type="InterPro" id="IPR013229">
    <property type="entry name" value="PEGA"/>
</dbReference>
<proteinExistence type="predicted"/>
<dbReference type="InterPro" id="IPR011044">
    <property type="entry name" value="Quino_amine_DH_bsu"/>
</dbReference>